<evidence type="ECO:0000313" key="11">
    <source>
        <dbReference type="EMBL" id="PYG89908.1"/>
    </source>
</evidence>
<evidence type="ECO:0000256" key="5">
    <source>
        <dbReference type="ARBA" id="ARBA00022750"/>
    </source>
</evidence>
<evidence type="ECO:0000256" key="8">
    <source>
        <dbReference type="ARBA" id="ARBA00023136"/>
    </source>
</evidence>
<dbReference type="EMBL" id="QKMR01000002">
    <property type="protein sequence ID" value="PYG89908.1"/>
    <property type="molecule type" value="Genomic_DNA"/>
</dbReference>
<dbReference type="PRINTS" id="PR00781">
    <property type="entry name" value="LIPOSIGPTASE"/>
</dbReference>
<evidence type="ECO:0000256" key="10">
    <source>
        <dbReference type="RuleBase" id="RU004181"/>
    </source>
</evidence>
<keyword evidence="3 9" id="KW-0645">Protease</keyword>
<evidence type="ECO:0000256" key="6">
    <source>
        <dbReference type="ARBA" id="ARBA00022801"/>
    </source>
</evidence>
<proteinExistence type="inferred from homology"/>
<keyword evidence="8 9" id="KW-0472">Membrane</keyword>
<organism evidence="11 12">
    <name type="scientific">Ruminiclostridium sufflavum DSM 19573</name>
    <dbReference type="NCBI Taxonomy" id="1121337"/>
    <lineage>
        <taxon>Bacteria</taxon>
        <taxon>Bacillati</taxon>
        <taxon>Bacillota</taxon>
        <taxon>Clostridia</taxon>
        <taxon>Eubacteriales</taxon>
        <taxon>Oscillospiraceae</taxon>
        <taxon>Ruminiclostridium</taxon>
    </lineage>
</organism>
<accession>A0A318XR12</accession>
<dbReference type="GO" id="GO:0005886">
    <property type="term" value="C:plasma membrane"/>
    <property type="evidence" value="ECO:0007669"/>
    <property type="project" value="UniProtKB-SubCell"/>
</dbReference>
<evidence type="ECO:0000256" key="1">
    <source>
        <dbReference type="ARBA" id="ARBA00006139"/>
    </source>
</evidence>
<keyword evidence="2 9" id="KW-1003">Cell membrane</keyword>
<dbReference type="AlphaFoldDB" id="A0A318XR12"/>
<dbReference type="RefSeq" id="WP_110460586.1">
    <property type="nucleotide sequence ID" value="NZ_QKMR01000002.1"/>
</dbReference>
<feature type="active site" evidence="9">
    <location>
        <position position="108"/>
    </location>
</feature>
<dbReference type="PANTHER" id="PTHR33695:SF1">
    <property type="entry name" value="LIPOPROTEIN SIGNAL PEPTIDASE"/>
    <property type="match status" value="1"/>
</dbReference>
<dbReference type="Proteomes" id="UP000248132">
    <property type="component" value="Unassembled WGS sequence"/>
</dbReference>
<dbReference type="EC" id="3.4.23.36" evidence="9"/>
<evidence type="ECO:0000256" key="9">
    <source>
        <dbReference type="HAMAP-Rule" id="MF_00161"/>
    </source>
</evidence>
<comment type="caution">
    <text evidence="9">Lacks conserved residue(s) required for the propagation of feature annotation.</text>
</comment>
<comment type="subcellular location">
    <subcellularLocation>
        <location evidence="9">Cell membrane</location>
        <topology evidence="9">Multi-pass membrane protein</topology>
    </subcellularLocation>
</comment>
<feature type="transmembrane region" description="Helical" evidence="9">
    <location>
        <begin position="56"/>
        <end position="74"/>
    </location>
</feature>
<sequence length="158" mass="17926">MIWALIIIAGFILDRLTKIWAFDSLSHEPVTVIDNFFYLRYLENKGAAFSILQGKTVFLVIMTSLVSLAILFIIIRFKDKFMRTALCLIFSGAAGNLYDRATKGSVTDFIEFHFGSYVFPIFNAADIFVVIGTILLAIYILFFYKEEKPAEAPSKDPE</sequence>
<keyword evidence="12" id="KW-1185">Reference proteome</keyword>
<dbReference type="GO" id="GO:0006508">
    <property type="term" value="P:proteolysis"/>
    <property type="evidence" value="ECO:0007669"/>
    <property type="project" value="UniProtKB-KW"/>
</dbReference>
<comment type="pathway">
    <text evidence="9">Protein modification; lipoprotein biosynthesis (signal peptide cleavage).</text>
</comment>
<feature type="active site" evidence="9">
    <location>
        <position position="126"/>
    </location>
</feature>
<dbReference type="GO" id="GO:0004190">
    <property type="term" value="F:aspartic-type endopeptidase activity"/>
    <property type="evidence" value="ECO:0007669"/>
    <property type="project" value="UniProtKB-UniRule"/>
</dbReference>
<comment type="caution">
    <text evidence="11">The sequence shown here is derived from an EMBL/GenBank/DDBJ whole genome shotgun (WGS) entry which is preliminary data.</text>
</comment>
<dbReference type="InterPro" id="IPR001872">
    <property type="entry name" value="Peptidase_A8"/>
</dbReference>
<dbReference type="UniPathway" id="UPA00665"/>
<protein>
    <recommendedName>
        <fullName evidence="9">Lipoprotein signal peptidase</fullName>
        <ecNumber evidence="9">3.4.23.36</ecNumber>
    </recommendedName>
    <alternativeName>
        <fullName evidence="9">Prolipoprotein signal peptidase</fullName>
    </alternativeName>
    <alternativeName>
        <fullName evidence="9">Signal peptidase II</fullName>
        <shortName evidence="9">SPase II</shortName>
    </alternativeName>
</protein>
<dbReference type="HAMAP" id="MF_00161">
    <property type="entry name" value="LspA"/>
    <property type="match status" value="1"/>
</dbReference>
<dbReference type="PANTHER" id="PTHR33695">
    <property type="entry name" value="LIPOPROTEIN SIGNAL PEPTIDASE"/>
    <property type="match status" value="1"/>
</dbReference>
<gene>
    <name evidence="9" type="primary">lspA</name>
    <name evidence="11" type="ORF">LY28_00507</name>
</gene>
<feature type="transmembrane region" description="Helical" evidence="9">
    <location>
        <begin position="118"/>
        <end position="144"/>
    </location>
</feature>
<dbReference type="OrthoDB" id="9810259at2"/>
<keyword evidence="5 9" id="KW-0064">Aspartyl protease</keyword>
<keyword evidence="6 9" id="KW-0378">Hydrolase</keyword>
<evidence type="ECO:0000256" key="7">
    <source>
        <dbReference type="ARBA" id="ARBA00022989"/>
    </source>
</evidence>
<dbReference type="Pfam" id="PF01252">
    <property type="entry name" value="Peptidase_A8"/>
    <property type="match status" value="1"/>
</dbReference>
<comment type="catalytic activity">
    <reaction evidence="9">
        <text>Release of signal peptides from bacterial membrane prolipoproteins. Hydrolyzes -Xaa-Yaa-Zaa-|-(S,diacylglyceryl)Cys-, in which Xaa is hydrophobic (preferably Leu), and Yaa (Ala or Ser) and Zaa (Gly or Ala) have small, neutral side chains.</text>
        <dbReference type="EC" id="3.4.23.36"/>
    </reaction>
</comment>
<name>A0A318XR12_9FIRM</name>
<keyword evidence="4 9" id="KW-0812">Transmembrane</keyword>
<evidence type="ECO:0000256" key="4">
    <source>
        <dbReference type="ARBA" id="ARBA00022692"/>
    </source>
</evidence>
<comment type="similarity">
    <text evidence="1 9 10">Belongs to the peptidase A8 family.</text>
</comment>
<evidence type="ECO:0000313" key="12">
    <source>
        <dbReference type="Proteomes" id="UP000248132"/>
    </source>
</evidence>
<comment type="function">
    <text evidence="9">This protein specifically catalyzes the removal of signal peptides from prolipoproteins.</text>
</comment>
<reference evidence="11 12" key="1">
    <citation type="submission" date="2018-06" db="EMBL/GenBank/DDBJ databases">
        <title>Genomic Encyclopedia of Type Strains, Phase I: the one thousand microbial genomes (KMG-I) project.</title>
        <authorList>
            <person name="Kyrpides N."/>
        </authorList>
    </citation>
    <scope>NUCLEOTIDE SEQUENCE [LARGE SCALE GENOMIC DNA]</scope>
    <source>
        <strain evidence="11 12">DSM 19573</strain>
    </source>
</reference>
<evidence type="ECO:0000256" key="2">
    <source>
        <dbReference type="ARBA" id="ARBA00022475"/>
    </source>
</evidence>
<evidence type="ECO:0000256" key="3">
    <source>
        <dbReference type="ARBA" id="ARBA00022670"/>
    </source>
</evidence>
<keyword evidence="7 9" id="KW-1133">Transmembrane helix</keyword>
<dbReference type="NCBIfam" id="TIGR00077">
    <property type="entry name" value="lspA"/>
    <property type="match status" value="1"/>
</dbReference>